<dbReference type="CDD" id="cd00051">
    <property type="entry name" value="EFh"/>
    <property type="match status" value="1"/>
</dbReference>
<dbReference type="GO" id="GO:0030139">
    <property type="term" value="C:endocytic vesicle"/>
    <property type="evidence" value="ECO:0007669"/>
    <property type="project" value="TreeGrafter"/>
</dbReference>
<name>A0A7M5UW95_9CNID</name>
<accession>A0A7M5UW95</accession>
<dbReference type="Proteomes" id="UP000594262">
    <property type="component" value="Unplaced"/>
</dbReference>
<dbReference type="PROSITE" id="PS50222">
    <property type="entry name" value="EF_HAND_2"/>
    <property type="match status" value="1"/>
</dbReference>
<keyword evidence="11" id="KW-0599">Photoprotein</keyword>
<keyword evidence="8 12" id="KW-0175">Coiled coil</keyword>
<dbReference type="GO" id="GO:0055038">
    <property type="term" value="C:recycling endosome membrane"/>
    <property type="evidence" value="ECO:0007669"/>
    <property type="project" value="UniProtKB-SubCell"/>
</dbReference>
<dbReference type="GeneID" id="136797491"/>
<dbReference type="RefSeq" id="XP_066910168.1">
    <property type="nucleotide sequence ID" value="XM_067054067.1"/>
</dbReference>
<dbReference type="InterPro" id="IPR051977">
    <property type="entry name" value="Rab11-interacting_regulator"/>
</dbReference>
<dbReference type="Gene3D" id="1.20.5.2440">
    <property type="match status" value="1"/>
</dbReference>
<evidence type="ECO:0000256" key="4">
    <source>
        <dbReference type="ARBA" id="ARBA00007828"/>
    </source>
</evidence>
<feature type="coiled-coil region" evidence="12">
    <location>
        <begin position="406"/>
        <end position="436"/>
    </location>
</feature>
<protein>
    <submittedName>
        <fullName evidence="15">Uncharacterized protein</fullName>
    </submittedName>
</protein>
<feature type="coiled-coil region" evidence="12">
    <location>
        <begin position="247"/>
        <end position="363"/>
    </location>
</feature>
<evidence type="ECO:0000313" key="15">
    <source>
        <dbReference type="EnsemblMetazoa" id="CLYHEMP003655.2"/>
    </source>
</evidence>
<evidence type="ECO:0000256" key="1">
    <source>
        <dbReference type="ARBA" id="ARBA00004214"/>
    </source>
</evidence>
<dbReference type="GO" id="GO:0032465">
    <property type="term" value="P:regulation of cytokinesis"/>
    <property type="evidence" value="ECO:0007669"/>
    <property type="project" value="TreeGrafter"/>
</dbReference>
<dbReference type="OrthoDB" id="418358at2759"/>
<evidence type="ECO:0000256" key="8">
    <source>
        <dbReference type="ARBA" id="ARBA00023054"/>
    </source>
</evidence>
<keyword evidence="5" id="KW-0813">Transport</keyword>
<dbReference type="InterPro" id="IPR002048">
    <property type="entry name" value="EF_hand_dom"/>
</dbReference>
<dbReference type="InterPro" id="IPR057316">
    <property type="entry name" value="Rab11-FIP3/4_dom"/>
</dbReference>
<dbReference type="GO" id="GO:0005509">
    <property type="term" value="F:calcium ion binding"/>
    <property type="evidence" value="ECO:0007669"/>
    <property type="project" value="InterPro"/>
</dbReference>
<evidence type="ECO:0000256" key="7">
    <source>
        <dbReference type="ARBA" id="ARBA00022837"/>
    </source>
</evidence>
<sequence length="496" mass="57930">MTDVMTPFNHNHEEALHDENENNFALHLKPVFDACDYNGDGFVKIHDLIELGKQHSVGNSGEELELILRQLDGSGNGRISFDEFCFKVQQIFQQANDVEPSPRDRVNSLEVKLPLKNKDPAAPVPEILEQIPEKPNDEARGRSFTDSEGFFEEIDTLSHSTASTYDFDEPRLSRRLSGNHHASRLVQSARTSLHGSMEEMKHVNGHRHSYSDGGGEGDFGLLSEEIKKLSSQLTIMKMDQDDHDDKQKRMREENRMLMNKINALEEQLHDQKNHSQVTVQEESQKYRKELQKVQRDHTENIDRLQIKLEEAEGHIENLKSVEPMLRKEIENSLEERRLAQQKIENLQAELIEKEKEIEHYKYKLKVKTDDLEREQHERVEEVMILTHEIENLKYMKNAAISQYDEHEDLLKQMEIIKKENNNLRTAQDDLRNQMFEQNTKIEMEKTHTLADELQTADKTDVLDALRAEENENHRLKQYVDQLLILIMQSDPMLLEK</sequence>
<evidence type="ECO:0000313" key="16">
    <source>
        <dbReference type="Proteomes" id="UP000594262"/>
    </source>
</evidence>
<evidence type="ECO:0000256" key="2">
    <source>
        <dbReference type="ARBA" id="ARBA00004626"/>
    </source>
</evidence>
<feature type="domain" description="EF-hand" evidence="13">
    <location>
        <begin position="59"/>
        <end position="94"/>
    </location>
</feature>
<feature type="domain" description="FIP-RBD" evidence="14">
    <location>
        <begin position="435"/>
        <end position="496"/>
    </location>
</feature>
<keyword evidence="6" id="KW-0967">Endosome</keyword>
<keyword evidence="7" id="KW-0106">Calcium</keyword>
<keyword evidence="16" id="KW-1185">Reference proteome</keyword>
<dbReference type="InterPro" id="IPR011992">
    <property type="entry name" value="EF-hand-dom_pair"/>
</dbReference>
<dbReference type="InterPro" id="IPR037245">
    <property type="entry name" value="FIP-RBD_C_sf"/>
</dbReference>
<evidence type="ECO:0000259" key="14">
    <source>
        <dbReference type="PROSITE" id="PS51511"/>
    </source>
</evidence>
<evidence type="ECO:0000256" key="12">
    <source>
        <dbReference type="SAM" id="Coils"/>
    </source>
</evidence>
<comment type="subcellular location">
    <subcellularLocation>
        <location evidence="2">Cleavage furrow</location>
    </subcellularLocation>
    <subcellularLocation>
        <location evidence="1">Midbody</location>
    </subcellularLocation>
    <subcellularLocation>
        <location evidence="3">Recycling endosome membrane</location>
        <topology evidence="3">Peripheral membrane protein</topology>
    </subcellularLocation>
</comment>
<evidence type="ECO:0000256" key="10">
    <source>
        <dbReference type="ARBA" id="ARBA00023223"/>
    </source>
</evidence>
<dbReference type="GO" id="GO:0032154">
    <property type="term" value="C:cleavage furrow"/>
    <property type="evidence" value="ECO:0007669"/>
    <property type="project" value="UniProtKB-SubCell"/>
</dbReference>
<evidence type="ECO:0000259" key="13">
    <source>
        <dbReference type="PROSITE" id="PS50222"/>
    </source>
</evidence>
<proteinExistence type="inferred from homology"/>
<dbReference type="EnsemblMetazoa" id="CLYHEMT003655.2">
    <property type="protein sequence ID" value="CLYHEMP003655.2"/>
    <property type="gene ID" value="CLYHEMG003655"/>
</dbReference>
<evidence type="ECO:0000256" key="9">
    <source>
        <dbReference type="ARBA" id="ARBA00023136"/>
    </source>
</evidence>
<dbReference type="GO" id="GO:0008218">
    <property type="term" value="P:bioluminescence"/>
    <property type="evidence" value="ECO:0007669"/>
    <property type="project" value="UniProtKB-KW"/>
</dbReference>
<dbReference type="GO" id="GO:0030496">
    <property type="term" value="C:midbody"/>
    <property type="evidence" value="ECO:0007669"/>
    <property type="project" value="UniProtKB-SubCell"/>
</dbReference>
<dbReference type="SMART" id="SM00054">
    <property type="entry name" value="EFh"/>
    <property type="match status" value="2"/>
</dbReference>
<keyword evidence="10" id="KW-0455">Luminescence</keyword>
<dbReference type="AlphaFoldDB" id="A0A7M5UW95"/>
<organism evidence="15 16">
    <name type="scientific">Clytia hemisphaerica</name>
    <dbReference type="NCBI Taxonomy" id="252671"/>
    <lineage>
        <taxon>Eukaryota</taxon>
        <taxon>Metazoa</taxon>
        <taxon>Cnidaria</taxon>
        <taxon>Hydrozoa</taxon>
        <taxon>Hydroidolina</taxon>
        <taxon>Leptothecata</taxon>
        <taxon>Obeliida</taxon>
        <taxon>Clytiidae</taxon>
        <taxon>Clytia</taxon>
    </lineage>
</organism>
<reference evidence="15" key="1">
    <citation type="submission" date="2021-01" db="UniProtKB">
        <authorList>
            <consortium name="EnsemblMetazoa"/>
        </authorList>
    </citation>
    <scope>IDENTIFICATION</scope>
</reference>
<evidence type="ECO:0000256" key="11">
    <source>
        <dbReference type="ARBA" id="ARBA00023262"/>
    </source>
</evidence>
<dbReference type="GO" id="GO:0032456">
    <property type="term" value="P:endocytic recycling"/>
    <property type="evidence" value="ECO:0007669"/>
    <property type="project" value="TreeGrafter"/>
</dbReference>
<dbReference type="SUPFAM" id="SSF47473">
    <property type="entry name" value="EF-hand"/>
    <property type="match status" value="1"/>
</dbReference>
<dbReference type="PANTHER" id="PTHR15726">
    <property type="entry name" value="RAB11-FAMILY INTERACTING PROTEIN"/>
    <property type="match status" value="1"/>
</dbReference>
<dbReference type="PROSITE" id="PS00018">
    <property type="entry name" value="EF_HAND_1"/>
    <property type="match status" value="1"/>
</dbReference>
<evidence type="ECO:0000256" key="6">
    <source>
        <dbReference type="ARBA" id="ARBA00022753"/>
    </source>
</evidence>
<dbReference type="Pfam" id="PF13499">
    <property type="entry name" value="EF-hand_7"/>
    <property type="match status" value="1"/>
</dbReference>
<dbReference type="PROSITE" id="PS51511">
    <property type="entry name" value="FIP_RBD"/>
    <property type="match status" value="1"/>
</dbReference>
<dbReference type="SUPFAM" id="SSF144270">
    <property type="entry name" value="Eferin C-derminal domain-like"/>
    <property type="match status" value="1"/>
</dbReference>
<dbReference type="Gene3D" id="1.10.238.10">
    <property type="entry name" value="EF-hand"/>
    <property type="match status" value="1"/>
</dbReference>
<evidence type="ECO:0000256" key="3">
    <source>
        <dbReference type="ARBA" id="ARBA00004654"/>
    </source>
</evidence>
<dbReference type="InterPro" id="IPR019018">
    <property type="entry name" value="Rab-bd_FIP-RBD"/>
</dbReference>
<evidence type="ECO:0000256" key="5">
    <source>
        <dbReference type="ARBA" id="ARBA00022448"/>
    </source>
</evidence>
<dbReference type="Pfam" id="PF25450">
    <property type="entry name" value="Rab11-FIP3"/>
    <property type="match status" value="1"/>
</dbReference>
<dbReference type="Pfam" id="PF09457">
    <property type="entry name" value="RBD-FIP"/>
    <property type="match status" value="1"/>
</dbReference>
<dbReference type="PANTHER" id="PTHR15726:SF7">
    <property type="entry name" value="NUCLEAR FALLOUT, ISOFORM J"/>
    <property type="match status" value="1"/>
</dbReference>
<keyword evidence="9" id="KW-0472">Membrane</keyword>
<dbReference type="InterPro" id="IPR018247">
    <property type="entry name" value="EF_Hand_1_Ca_BS"/>
</dbReference>
<comment type="similarity">
    <text evidence="4">Belongs to the aequorin family.</text>
</comment>